<evidence type="ECO:0000256" key="14">
    <source>
        <dbReference type="PROSITE-ProRule" id="PRU00339"/>
    </source>
</evidence>
<feature type="repeat" description="TPR" evidence="14">
    <location>
        <begin position="150"/>
        <end position="183"/>
    </location>
</feature>
<evidence type="ECO:0000256" key="6">
    <source>
        <dbReference type="ARBA" id="ARBA00019143"/>
    </source>
</evidence>
<dbReference type="EC" id="2.4.1.255" evidence="5"/>
<dbReference type="AlphaFoldDB" id="A0A0N5C4M3"/>
<evidence type="ECO:0000256" key="2">
    <source>
        <dbReference type="ARBA" id="ARBA00004496"/>
    </source>
</evidence>
<dbReference type="PROSITE" id="PS50005">
    <property type="entry name" value="TPR"/>
    <property type="match status" value="9"/>
</dbReference>
<accession>A0A0N5C4M3</accession>
<dbReference type="FunFam" id="1.25.40.10:FF:000019">
    <property type="entry name" value="UDP-N-acetylglucosamine--peptide N-acetylglucosaminyltransferase 110 kDa subunit"/>
    <property type="match status" value="1"/>
</dbReference>
<keyword evidence="8" id="KW-0328">Glycosyltransferase</keyword>
<dbReference type="Pfam" id="PF13176">
    <property type="entry name" value="TPR_7"/>
    <property type="match status" value="1"/>
</dbReference>
<evidence type="ECO:0000256" key="10">
    <source>
        <dbReference type="ARBA" id="ARBA00022737"/>
    </source>
</evidence>
<evidence type="ECO:0000256" key="1">
    <source>
        <dbReference type="ARBA" id="ARBA00004123"/>
    </source>
</evidence>
<dbReference type="PANTHER" id="PTHR44366">
    <property type="entry name" value="UDP-N-ACETYLGLUCOSAMINE--PEPTIDE N-ACETYLGLUCOSAMINYLTRANSFERASE 110 KDA SUBUNIT"/>
    <property type="match status" value="1"/>
</dbReference>
<dbReference type="Gene3D" id="1.25.40.10">
    <property type="entry name" value="Tetratricopeptide repeat domain"/>
    <property type="match status" value="2"/>
</dbReference>
<evidence type="ECO:0000256" key="12">
    <source>
        <dbReference type="ARBA" id="ARBA00022941"/>
    </source>
</evidence>
<evidence type="ECO:0000256" key="9">
    <source>
        <dbReference type="ARBA" id="ARBA00022679"/>
    </source>
</evidence>
<dbReference type="STRING" id="174720.A0A0N5C4M3"/>
<keyword evidence="11 14" id="KW-0802">TPR repeat</keyword>
<dbReference type="FunFam" id="3.40.50.2000:FF:000012">
    <property type="entry name" value="UDP-N-acetylglucosamine--peptide N-acetylglucosaminyltransferase 110 kDa subunit"/>
    <property type="match status" value="1"/>
</dbReference>
<feature type="repeat" description="TPR" evidence="14">
    <location>
        <begin position="463"/>
        <end position="496"/>
    </location>
</feature>
<evidence type="ECO:0000259" key="15">
    <source>
        <dbReference type="Pfam" id="PF13844"/>
    </source>
</evidence>
<dbReference type="InterPro" id="IPR037919">
    <property type="entry name" value="OGT"/>
</dbReference>
<evidence type="ECO:0000256" key="3">
    <source>
        <dbReference type="ARBA" id="ARBA00004922"/>
    </source>
</evidence>
<dbReference type="InterPro" id="IPR006597">
    <property type="entry name" value="Sel1-like"/>
</dbReference>
<keyword evidence="16" id="KW-1185">Reference proteome</keyword>
<evidence type="ECO:0000256" key="7">
    <source>
        <dbReference type="ARBA" id="ARBA00022490"/>
    </source>
</evidence>
<dbReference type="Gene3D" id="3.40.50.11380">
    <property type="match status" value="1"/>
</dbReference>
<dbReference type="Pfam" id="PF13432">
    <property type="entry name" value="TPR_16"/>
    <property type="match status" value="1"/>
</dbReference>
<dbReference type="Gene3D" id="3.30.720.150">
    <property type="match status" value="1"/>
</dbReference>
<dbReference type="WBParaSite" id="SPAL_0001290300.1">
    <property type="protein sequence ID" value="SPAL_0001290300.1"/>
    <property type="gene ID" value="SPAL_0001290300"/>
</dbReference>
<name>A0A0N5C4M3_STREA</name>
<keyword evidence="10" id="KW-0677">Repeat</keyword>
<organism evidence="16 17">
    <name type="scientific">Strongyloides papillosus</name>
    <name type="common">Intestinal threadworm</name>
    <dbReference type="NCBI Taxonomy" id="174720"/>
    <lineage>
        <taxon>Eukaryota</taxon>
        <taxon>Metazoa</taxon>
        <taxon>Ecdysozoa</taxon>
        <taxon>Nematoda</taxon>
        <taxon>Chromadorea</taxon>
        <taxon>Rhabditida</taxon>
        <taxon>Tylenchina</taxon>
        <taxon>Panagrolaimomorpha</taxon>
        <taxon>Strongyloidoidea</taxon>
        <taxon>Strongyloididae</taxon>
        <taxon>Strongyloides</taxon>
    </lineage>
</organism>
<dbReference type="GO" id="GO:0097363">
    <property type="term" value="F:protein O-acetylglucosaminyltransferase activity"/>
    <property type="evidence" value="ECO:0007669"/>
    <property type="project" value="UniProtKB-EC"/>
</dbReference>
<evidence type="ECO:0000256" key="13">
    <source>
        <dbReference type="ARBA" id="ARBA00023242"/>
    </source>
</evidence>
<feature type="repeat" description="TPR" evidence="14">
    <location>
        <begin position="327"/>
        <end position="360"/>
    </location>
</feature>
<comment type="similarity">
    <text evidence="4">Belongs to the glycosyltransferase 41 family. O-GlcNAc transferase subfamily.</text>
</comment>
<evidence type="ECO:0000313" key="17">
    <source>
        <dbReference type="WBParaSite" id="SPAL_0001290300.1"/>
    </source>
</evidence>
<evidence type="ECO:0000313" key="16">
    <source>
        <dbReference type="Proteomes" id="UP000046392"/>
    </source>
</evidence>
<dbReference type="SMART" id="SM00671">
    <property type="entry name" value="SEL1"/>
    <property type="match status" value="6"/>
</dbReference>
<dbReference type="SUPFAM" id="SSF48452">
    <property type="entry name" value="TPR-like"/>
    <property type="match status" value="3"/>
</dbReference>
<feature type="repeat" description="TPR" evidence="14">
    <location>
        <begin position="184"/>
        <end position="217"/>
    </location>
</feature>
<evidence type="ECO:0000256" key="4">
    <source>
        <dbReference type="ARBA" id="ARBA00005386"/>
    </source>
</evidence>
<dbReference type="Pfam" id="PF13181">
    <property type="entry name" value="TPR_8"/>
    <property type="match status" value="1"/>
</dbReference>
<evidence type="ECO:0000256" key="5">
    <source>
        <dbReference type="ARBA" id="ARBA00011970"/>
    </source>
</evidence>
<dbReference type="Pfam" id="PF13414">
    <property type="entry name" value="TPR_11"/>
    <property type="match status" value="2"/>
</dbReference>
<protein>
    <recommendedName>
        <fullName evidence="6">Probable UDP-N-acetylglucosamine--peptide N-acetylglucosaminyltransferase SPINDLY</fullName>
        <ecNumber evidence="5">2.4.1.255</ecNumber>
    </recommendedName>
</protein>
<keyword evidence="9" id="KW-0808">Transferase</keyword>
<keyword evidence="13" id="KW-0539">Nucleus</keyword>
<dbReference type="InterPro" id="IPR011990">
    <property type="entry name" value="TPR-like_helical_dom_sf"/>
</dbReference>
<comment type="subcellular location">
    <subcellularLocation>
        <location evidence="2">Cytoplasm</location>
    </subcellularLocation>
    <subcellularLocation>
        <location evidence="1">Nucleus</location>
    </subcellularLocation>
</comment>
<dbReference type="FunFam" id="3.40.50.11380:FF:000001">
    <property type="entry name" value="UDP-N-acetylglucosamine--peptide N-acetylglucosaminyltransferase 110 kDa subunit"/>
    <property type="match status" value="1"/>
</dbReference>
<dbReference type="Pfam" id="PF13844">
    <property type="entry name" value="Glyco_transf_41"/>
    <property type="match status" value="1"/>
</dbReference>
<dbReference type="PROSITE" id="PS50293">
    <property type="entry name" value="TPR_REGION"/>
    <property type="match status" value="5"/>
</dbReference>
<dbReference type="FunFam" id="1.25.40.10:FF:000013">
    <property type="entry name" value="UDP-N-acetylglucosamine--peptide N-acetylglucosaminyltransferase 110 kDa subunit"/>
    <property type="match status" value="1"/>
</dbReference>
<dbReference type="InterPro" id="IPR019734">
    <property type="entry name" value="TPR_rpt"/>
</dbReference>
<dbReference type="Proteomes" id="UP000046392">
    <property type="component" value="Unplaced"/>
</dbReference>
<dbReference type="GO" id="GO:0009740">
    <property type="term" value="P:gibberellic acid mediated signaling pathway"/>
    <property type="evidence" value="ECO:0007669"/>
    <property type="project" value="UniProtKB-KW"/>
</dbReference>
<feature type="repeat" description="TPR" evidence="14">
    <location>
        <begin position="218"/>
        <end position="251"/>
    </location>
</feature>
<dbReference type="InterPro" id="IPR029489">
    <property type="entry name" value="OGT/SEC/SPY_C"/>
</dbReference>
<dbReference type="GO" id="GO:0006493">
    <property type="term" value="P:protein O-linked glycosylation"/>
    <property type="evidence" value="ECO:0007669"/>
    <property type="project" value="InterPro"/>
</dbReference>
<keyword evidence="12" id="KW-0939">Gibberellin signaling pathway</keyword>
<sequence length="1123" mass="125896">MMDSINNYFFQNSLLDRTMGPLNGGSSIIIAHPQLQVSSGNYTGGGVHTNINNIVPTGVMAGLSNNMLVVESTAGSLGLTDLPTLKELAHRFYQSGDYHNAERQCLSVWQAEPSNVSVLLLLSSIYFQKKEYEKSLQFASIALTKNPGLAEAYCNLGNVFKEQGQYKEAIENYRHAIELKSNFIDCYINLAVALVSKGDLEQAVAAYSTALQLNPTLYCVRNDLGNLLKAMGKLEEAKICYLKAIETNPSFAVAWSNLGCVFSNQGEIWLAIHHFEKAISLDSNFLDAFINLANVLKEARIYDRAVATYLRALEVQSLVSNPGNSIAVIYVNLASAYYEQGHLDLAIETYRRVIDLQPCQPDTYCNLANALKEKGFVEDAELAYNQALQLCPTHCDSKNNLANIKREQGKIEEAIALYRDALTTCPTFAAAHSNLASILQQQGKYQEAIYHFREAIKNSPLFPDAYSNMGNALKEMGDIASAVQCYTKAISIDGGFADAHSNLASIYKDAGNYSEAIKSYRTAMRLKGNQFPDAFCNLVHCLQIICDWDDYDFRMKQLVAIVADQLNKKRLPSVHPHHSMLYPLSHEQRKQIAERHANLCWDKVQVYHKPPYNYPPRNCLKLGGRLKIGYVSSDFGNHPTSHLMQSVPGLHDRNKVEIYCFALSSNDGTNFRQKLSDEAEHFIDLSNLTCNASAADFINKLGIHILVNMNGYTKGARNEIFALKPAPIQVMWLGYPGTSGASYMDYIITDATTSPLELSHAYSEKLAYMPHTFFIGDHMFMLEHLKERVIVKDKSAAILSDKDNVTVCNATNLEPLLSKVELVPKVIETEVPHAPENEVKKTEVKMQILEVPTTEPLKDMIERREIVVSVEGVRVQNGLDTLSRTHVKAANGEEVPDTIIVSSRTQYNLPSHAIVYCNFNQLYKFDPKTMDCWIEILKKVPNSVLWLLRFPYHGEPNIIKYCVERGIDGSRIIFSNVAAKEEHVRRGQLADVFLDSSICNAHTTGMDVLWTGTPMVTMPMETFASRVAASQLMALGCPELIAKSRKEYIDIAVRLGTDVDYLNQIRAKVWKARTTSTLFNVKQYCTDLEGLFYEMWQRYEEGLPVDHITSIKQYSPSNTYESD</sequence>
<proteinExistence type="inferred from homology"/>
<feature type="domain" description="O-GlcNAc transferase C-terminal" evidence="15">
    <location>
        <begin position="545"/>
        <end position="1088"/>
    </location>
</feature>
<dbReference type="UniPathway" id="UPA00378"/>
<feature type="repeat" description="TPR" evidence="14">
    <location>
        <begin position="429"/>
        <end position="462"/>
    </location>
</feature>
<dbReference type="GO" id="GO:0005634">
    <property type="term" value="C:nucleus"/>
    <property type="evidence" value="ECO:0007669"/>
    <property type="project" value="UniProtKB-SubCell"/>
</dbReference>
<dbReference type="GO" id="GO:0005737">
    <property type="term" value="C:cytoplasm"/>
    <property type="evidence" value="ECO:0007669"/>
    <property type="project" value="UniProtKB-SubCell"/>
</dbReference>
<dbReference type="Pfam" id="PF00515">
    <property type="entry name" value="TPR_1"/>
    <property type="match status" value="4"/>
</dbReference>
<feature type="repeat" description="TPR" evidence="14">
    <location>
        <begin position="252"/>
        <end position="285"/>
    </location>
</feature>
<feature type="repeat" description="TPR" evidence="14">
    <location>
        <begin position="497"/>
        <end position="530"/>
    </location>
</feature>
<dbReference type="SMART" id="SM00028">
    <property type="entry name" value="TPR"/>
    <property type="match status" value="13"/>
</dbReference>
<evidence type="ECO:0000256" key="11">
    <source>
        <dbReference type="ARBA" id="ARBA00022803"/>
    </source>
</evidence>
<keyword evidence="7" id="KW-0963">Cytoplasm</keyword>
<dbReference type="PANTHER" id="PTHR44366:SF1">
    <property type="entry name" value="UDP-N-ACETYLGLUCOSAMINE--PEPTIDE N-ACETYLGLUCOSAMINYLTRANSFERASE 110 KDA SUBUNIT"/>
    <property type="match status" value="1"/>
</dbReference>
<dbReference type="Gene3D" id="3.40.50.2000">
    <property type="entry name" value="Glycogen Phosphorylase B"/>
    <property type="match status" value="1"/>
</dbReference>
<feature type="repeat" description="TPR" evidence="14">
    <location>
        <begin position="361"/>
        <end position="394"/>
    </location>
</feature>
<comment type="pathway">
    <text evidence="3">Protein modification; protein glycosylation.</text>
</comment>
<reference evidence="17" key="1">
    <citation type="submission" date="2017-02" db="UniProtKB">
        <authorList>
            <consortium name="WormBaseParasite"/>
        </authorList>
    </citation>
    <scope>IDENTIFICATION</scope>
</reference>
<evidence type="ECO:0000256" key="8">
    <source>
        <dbReference type="ARBA" id="ARBA00022676"/>
    </source>
</evidence>